<organism evidence="2 3">
    <name type="scientific">Methylomusa anaerophila</name>
    <dbReference type="NCBI Taxonomy" id="1930071"/>
    <lineage>
        <taxon>Bacteria</taxon>
        <taxon>Bacillati</taxon>
        <taxon>Bacillota</taxon>
        <taxon>Negativicutes</taxon>
        <taxon>Selenomonadales</taxon>
        <taxon>Sporomusaceae</taxon>
        <taxon>Methylomusa</taxon>
    </lineage>
</organism>
<evidence type="ECO:0000259" key="1">
    <source>
        <dbReference type="Pfam" id="PF25000"/>
    </source>
</evidence>
<dbReference type="InterPro" id="IPR027417">
    <property type="entry name" value="P-loop_NTPase"/>
</dbReference>
<keyword evidence="3" id="KW-1185">Reference proteome</keyword>
<reference evidence="2 3" key="1">
    <citation type="journal article" date="2018" name="Int. J. Syst. Evol. Microbiol.">
        <title>Methylomusa anaerophila gen. nov., sp. nov., an anaerobic methanol-utilizing bacterium isolated from a microbial fuel cell.</title>
        <authorList>
            <person name="Amano N."/>
            <person name="Yamamuro A."/>
            <person name="Miyahara M."/>
            <person name="Kouzuma A."/>
            <person name="Abe T."/>
            <person name="Watanabe K."/>
        </authorList>
    </citation>
    <scope>NUCLEOTIDE SEQUENCE [LARGE SCALE GENOMIC DNA]</scope>
    <source>
        <strain evidence="2 3">MMFC1</strain>
    </source>
</reference>
<protein>
    <submittedName>
        <fullName evidence="2">NB-ARC domain protein</fullName>
    </submittedName>
</protein>
<dbReference type="SUPFAM" id="SSF52540">
    <property type="entry name" value="P-loop containing nucleoside triphosphate hydrolases"/>
    <property type="match status" value="1"/>
</dbReference>
<evidence type="ECO:0000313" key="3">
    <source>
        <dbReference type="Proteomes" id="UP000276437"/>
    </source>
</evidence>
<dbReference type="AlphaFoldDB" id="A0A348AR51"/>
<evidence type="ECO:0000313" key="2">
    <source>
        <dbReference type="EMBL" id="BBB93549.1"/>
    </source>
</evidence>
<dbReference type="Proteomes" id="UP000276437">
    <property type="component" value="Chromosome"/>
</dbReference>
<dbReference type="Pfam" id="PF25000">
    <property type="entry name" value="DUF7779"/>
    <property type="match status" value="1"/>
</dbReference>
<dbReference type="EMBL" id="AP018449">
    <property type="protein sequence ID" value="BBB93549.1"/>
    <property type="molecule type" value="Genomic_DNA"/>
</dbReference>
<dbReference type="SUPFAM" id="SSF48452">
    <property type="entry name" value="TPR-like"/>
    <property type="match status" value="1"/>
</dbReference>
<dbReference type="InterPro" id="IPR056681">
    <property type="entry name" value="DUF7779"/>
</dbReference>
<name>A0A348AR51_9FIRM</name>
<sequence length="514" mass="58776">MDNVIEDYAALAKALKLTNDNVCRAELVNLVLDNLCQKTSWLLIFDNVKGTNDVDSIYKYIPSSESGHVLITSRDSRDWDRIAKPLPIGVMKKTDAQKFLKKRTGESDAEAIATLADEMEYLPLALEQAGKYIRDTGCGVRGYLNLFRKEKTKLLRDDEVVRADKCLLNVFATSQISYQELKTNSDAIALLRLFAFLASDNISVKDLLRIGSESLPDDMPVLTDMAVFNEAIKALNAYSFVRNNHGIIKVHRLVQTAVQCWMTEVERKRMLGTALKVVTKAYDFGKTQCVKSLTPHISMVIEHAENCAIYLDEAENLAYKLGEWYFHKEEFRIARNTIERVLIINEGHYGINNSKAADIINMLGCILKKEGYLENADACDIWESEIRQNTPLTAHSYIIICKALGNDDNVRNHYTKVIAITQKTSKGNEYNYLMNKRNCGDAWYLMREYMKALQQYRDALKINFKKTRKKIIFGREIFRRISVILPRHIPEWEMEFGLVIVINGHLKALNADMD</sequence>
<gene>
    <name evidence="2" type="ORF">MAMMFC1_04267</name>
</gene>
<accession>A0A348AR51</accession>
<dbReference type="Gene3D" id="1.25.40.10">
    <property type="entry name" value="Tetratricopeptide repeat domain"/>
    <property type="match status" value="1"/>
</dbReference>
<dbReference type="InterPro" id="IPR011990">
    <property type="entry name" value="TPR-like_helical_dom_sf"/>
</dbReference>
<dbReference type="KEGG" id="mana:MAMMFC1_04267"/>
<dbReference type="PANTHER" id="PTHR35205:SF1">
    <property type="entry name" value="ZU5 DOMAIN-CONTAINING PROTEIN"/>
    <property type="match status" value="1"/>
</dbReference>
<feature type="domain" description="DUF7779" evidence="1">
    <location>
        <begin position="183"/>
        <end position="266"/>
    </location>
</feature>
<proteinExistence type="predicted"/>
<dbReference type="Gene3D" id="3.40.50.300">
    <property type="entry name" value="P-loop containing nucleotide triphosphate hydrolases"/>
    <property type="match status" value="1"/>
</dbReference>
<dbReference type="PANTHER" id="PTHR35205">
    <property type="entry name" value="NB-ARC AND TPR DOMAIN PROTEIN"/>
    <property type="match status" value="1"/>
</dbReference>